<accession>A0A409V6K6</accession>
<proteinExistence type="predicted"/>
<protein>
    <submittedName>
        <fullName evidence="2">Uncharacterized protein</fullName>
    </submittedName>
</protein>
<evidence type="ECO:0000313" key="3">
    <source>
        <dbReference type="Proteomes" id="UP000266721"/>
    </source>
</evidence>
<feature type="non-terminal residue" evidence="2">
    <location>
        <position position="1"/>
    </location>
</feature>
<feature type="region of interest" description="Disordered" evidence="1">
    <location>
        <begin position="81"/>
        <end position="105"/>
    </location>
</feature>
<dbReference type="EMBL" id="KV613573">
    <property type="protein sequence ID" value="OPL20275.1"/>
    <property type="molecule type" value="Genomic_DNA"/>
</dbReference>
<evidence type="ECO:0000256" key="1">
    <source>
        <dbReference type="SAM" id="MobiDB-lite"/>
    </source>
</evidence>
<keyword evidence="3" id="KW-1185">Reference proteome</keyword>
<sequence>MHIIEEFMPHSVFLQVGGNDLSSENEPVKIARDISVFADYIINCYHVNHVVIGQLLPSKMPKQKSRTRRDVAPQNLEEDVQNLVKEQSHEIPPLYRPPVRRRKTR</sequence>
<name>A0A409V6K6_MYTGA</name>
<dbReference type="Proteomes" id="UP000266721">
    <property type="component" value="Unassembled WGS sequence"/>
</dbReference>
<evidence type="ECO:0000313" key="2">
    <source>
        <dbReference type="EMBL" id="OPL20275.1"/>
    </source>
</evidence>
<dbReference type="AlphaFoldDB" id="A0A409V6K6"/>
<gene>
    <name evidence="2" type="ORF">AM593_02894</name>
</gene>
<organism evidence="2 3">
    <name type="scientific">Mytilus galloprovincialis</name>
    <name type="common">Mediterranean mussel</name>
    <dbReference type="NCBI Taxonomy" id="29158"/>
    <lineage>
        <taxon>Eukaryota</taxon>
        <taxon>Metazoa</taxon>
        <taxon>Spiralia</taxon>
        <taxon>Lophotrochozoa</taxon>
        <taxon>Mollusca</taxon>
        <taxon>Bivalvia</taxon>
        <taxon>Autobranchia</taxon>
        <taxon>Pteriomorphia</taxon>
        <taxon>Mytilida</taxon>
        <taxon>Mytiloidea</taxon>
        <taxon>Mytilidae</taxon>
        <taxon>Mytilinae</taxon>
        <taxon>Mytilus</taxon>
    </lineage>
</organism>
<reference evidence="2 3" key="1">
    <citation type="journal article" date="2016" name="PLoS ONE">
        <title>A First Insight into the Genome of the Filter-Feeder Mussel Mytilus galloprovincialis.</title>
        <authorList>
            <person name="Murgarella M."/>
            <person name="Puiu D."/>
            <person name="Novoa B."/>
            <person name="Figueras A."/>
            <person name="Posada D."/>
            <person name="Canchaya C."/>
        </authorList>
    </citation>
    <scope>NUCLEOTIDE SEQUENCE [LARGE SCALE GENOMIC DNA]</scope>
    <source>
        <tissue evidence="2">Muscle</tissue>
    </source>
</reference>